<keyword evidence="3" id="KW-1185">Reference proteome</keyword>
<feature type="compositionally biased region" description="Basic and acidic residues" evidence="1">
    <location>
        <begin position="47"/>
        <end position="60"/>
    </location>
</feature>
<reference evidence="2" key="1">
    <citation type="submission" date="2020-10" db="EMBL/GenBank/DDBJ databases">
        <title>Chromosome-scale genome assembly of the Allis shad, Alosa alosa.</title>
        <authorList>
            <person name="Margot Z."/>
            <person name="Christophe K."/>
            <person name="Cabau C."/>
            <person name="Louis A."/>
            <person name="Berthelot C."/>
            <person name="Parey E."/>
            <person name="Roest Crollius H."/>
            <person name="Montfort J."/>
            <person name="Robinson-Rechavi M."/>
            <person name="Bucao C."/>
            <person name="Bouchez O."/>
            <person name="Gislard M."/>
            <person name="Lluch J."/>
            <person name="Milhes M."/>
            <person name="Lampietro C."/>
            <person name="Lopez Roques C."/>
            <person name="Donnadieu C."/>
            <person name="Braasch I."/>
            <person name="Desvignes T."/>
            <person name="Postlethwait J."/>
            <person name="Bobe J."/>
            <person name="Guiguen Y."/>
        </authorList>
    </citation>
    <scope>NUCLEOTIDE SEQUENCE</scope>
    <source>
        <strain evidence="2">M-15738</strain>
        <tissue evidence="2">Blood</tissue>
    </source>
</reference>
<sequence length="117" mass="12800">MQAPFCPSEGKASTEMTKAPSDIQLSTCSMSLCNEEENWPKRLTDFTLHPGEKMSEEVVRQTRSQKRALEKDAPPSEAERKRLKLEHPELGRAAATTKGSGLAVTQSCPTPPRSAAC</sequence>
<evidence type="ECO:0000256" key="1">
    <source>
        <dbReference type="SAM" id="MobiDB-lite"/>
    </source>
</evidence>
<comment type="caution">
    <text evidence="2">The sequence shown here is derived from an EMBL/GenBank/DDBJ whole genome shotgun (WGS) entry which is preliminary data.</text>
</comment>
<proteinExistence type="predicted"/>
<dbReference type="AlphaFoldDB" id="A0AAV6GR04"/>
<gene>
    <name evidence="2" type="ORF">AALO_G00128640</name>
</gene>
<evidence type="ECO:0000313" key="2">
    <source>
        <dbReference type="EMBL" id="KAG5276170.1"/>
    </source>
</evidence>
<feature type="compositionally biased region" description="Polar residues" evidence="1">
    <location>
        <begin position="97"/>
        <end position="108"/>
    </location>
</feature>
<feature type="region of interest" description="Disordered" evidence="1">
    <location>
        <begin position="47"/>
        <end position="117"/>
    </location>
</feature>
<accession>A0AAV6GR04</accession>
<dbReference type="EMBL" id="JADWDJ010000009">
    <property type="protein sequence ID" value="KAG5276170.1"/>
    <property type="molecule type" value="Genomic_DNA"/>
</dbReference>
<evidence type="ECO:0000313" key="3">
    <source>
        <dbReference type="Proteomes" id="UP000823561"/>
    </source>
</evidence>
<name>A0AAV6GR04_9TELE</name>
<dbReference type="Proteomes" id="UP000823561">
    <property type="component" value="Chromosome 9"/>
</dbReference>
<protein>
    <submittedName>
        <fullName evidence="2">Uncharacterized protein</fullName>
    </submittedName>
</protein>
<organism evidence="2 3">
    <name type="scientific">Alosa alosa</name>
    <name type="common">allis shad</name>
    <dbReference type="NCBI Taxonomy" id="278164"/>
    <lineage>
        <taxon>Eukaryota</taxon>
        <taxon>Metazoa</taxon>
        <taxon>Chordata</taxon>
        <taxon>Craniata</taxon>
        <taxon>Vertebrata</taxon>
        <taxon>Euteleostomi</taxon>
        <taxon>Actinopterygii</taxon>
        <taxon>Neopterygii</taxon>
        <taxon>Teleostei</taxon>
        <taxon>Clupei</taxon>
        <taxon>Clupeiformes</taxon>
        <taxon>Clupeoidei</taxon>
        <taxon>Clupeidae</taxon>
        <taxon>Alosa</taxon>
    </lineage>
</organism>
<feature type="compositionally biased region" description="Basic and acidic residues" evidence="1">
    <location>
        <begin position="67"/>
        <end position="90"/>
    </location>
</feature>